<evidence type="ECO:0000313" key="3">
    <source>
        <dbReference type="EMBL" id="ORX57520.1"/>
    </source>
</evidence>
<dbReference type="STRING" id="101127.A0A1X2GMX2"/>
<dbReference type="SUPFAM" id="SSF51556">
    <property type="entry name" value="Metallo-dependent hydrolases"/>
    <property type="match status" value="1"/>
</dbReference>
<dbReference type="Proteomes" id="UP000242146">
    <property type="component" value="Unassembled WGS sequence"/>
</dbReference>
<dbReference type="Pfam" id="PF04909">
    <property type="entry name" value="Amidohydro_2"/>
    <property type="match status" value="1"/>
</dbReference>
<dbReference type="PANTHER" id="PTHR43569">
    <property type="entry name" value="AMIDOHYDROLASE"/>
    <property type="match status" value="1"/>
</dbReference>
<dbReference type="InterPro" id="IPR032466">
    <property type="entry name" value="Metal_Hydrolase"/>
</dbReference>
<dbReference type="InterPro" id="IPR052350">
    <property type="entry name" value="Metallo-dep_Lactonases"/>
</dbReference>
<dbReference type="GO" id="GO:0016787">
    <property type="term" value="F:hydrolase activity"/>
    <property type="evidence" value="ECO:0007669"/>
    <property type="project" value="UniProtKB-KW"/>
</dbReference>
<dbReference type="EMBL" id="MCGT01000008">
    <property type="protein sequence ID" value="ORX57520.1"/>
    <property type="molecule type" value="Genomic_DNA"/>
</dbReference>
<keyword evidence="3" id="KW-0378">Hydrolase</keyword>
<organism evidence="3 4">
    <name type="scientific">Hesseltinella vesiculosa</name>
    <dbReference type="NCBI Taxonomy" id="101127"/>
    <lineage>
        <taxon>Eukaryota</taxon>
        <taxon>Fungi</taxon>
        <taxon>Fungi incertae sedis</taxon>
        <taxon>Mucoromycota</taxon>
        <taxon>Mucoromycotina</taxon>
        <taxon>Mucoromycetes</taxon>
        <taxon>Mucorales</taxon>
        <taxon>Cunninghamellaceae</taxon>
        <taxon>Hesseltinella</taxon>
    </lineage>
</organism>
<dbReference type="InterPro" id="IPR006680">
    <property type="entry name" value="Amidohydro-rel"/>
</dbReference>
<dbReference type="OrthoDB" id="2135488at2759"/>
<evidence type="ECO:0000313" key="4">
    <source>
        <dbReference type="Proteomes" id="UP000242146"/>
    </source>
</evidence>
<comment type="caution">
    <text evidence="3">The sequence shown here is derived from an EMBL/GenBank/DDBJ whole genome shotgun (WGS) entry which is preliminary data.</text>
</comment>
<dbReference type="Gene3D" id="3.20.20.140">
    <property type="entry name" value="Metal-dependent hydrolases"/>
    <property type="match status" value="1"/>
</dbReference>
<protein>
    <submittedName>
        <fullName evidence="3">Amidohydrolase 2</fullName>
    </submittedName>
</protein>
<dbReference type="PANTHER" id="PTHR43569:SF2">
    <property type="entry name" value="AMIDOHYDROLASE-RELATED DOMAIN-CONTAINING PROTEIN"/>
    <property type="match status" value="1"/>
</dbReference>
<dbReference type="AlphaFoldDB" id="A0A1X2GMX2"/>
<proteinExistence type="inferred from homology"/>
<reference evidence="3 4" key="1">
    <citation type="submission" date="2016-07" db="EMBL/GenBank/DDBJ databases">
        <title>Pervasive Adenine N6-methylation of Active Genes in Fungi.</title>
        <authorList>
            <consortium name="DOE Joint Genome Institute"/>
            <person name="Mondo S.J."/>
            <person name="Dannebaum R.O."/>
            <person name="Kuo R.C."/>
            <person name="Labutti K."/>
            <person name="Haridas S."/>
            <person name="Kuo A."/>
            <person name="Salamov A."/>
            <person name="Ahrendt S.R."/>
            <person name="Lipzen A."/>
            <person name="Sullivan W."/>
            <person name="Andreopoulos W.B."/>
            <person name="Clum A."/>
            <person name="Lindquist E."/>
            <person name="Daum C."/>
            <person name="Ramamoorthy G.K."/>
            <person name="Gryganskyi A."/>
            <person name="Culley D."/>
            <person name="Magnuson J.K."/>
            <person name="James T.Y."/>
            <person name="O'Malley M.A."/>
            <person name="Stajich J.E."/>
            <person name="Spatafora J.W."/>
            <person name="Visel A."/>
            <person name="Grigoriev I.V."/>
        </authorList>
    </citation>
    <scope>NUCLEOTIDE SEQUENCE [LARGE SCALE GENOMIC DNA]</scope>
    <source>
        <strain evidence="3 4">NRRL 3301</strain>
    </source>
</reference>
<accession>A0A1X2GMX2</accession>
<feature type="domain" description="Amidohydrolase-related" evidence="2">
    <location>
        <begin position="7"/>
        <end position="302"/>
    </location>
</feature>
<sequence>MTIHPVIDAHVHFFHPSDVYIPWAKGTRFDKDLDAADYTQQVKQTGVRQCVYVEVDAEQRQGLVEAAWIRDYAEQLKHEEAYGGIGAVVAFAPMDHGDEVRHYLRLLQRLVGSDLLRGVRYLLQAPGSVERMASAAFRQGLQVLGEREFQHLHFELVIDCHRQPEQFPALIEMVQACPHTRFVLDHMAKPPCHSQPGAKAFDHWAACMDQLARCSNVVLCKVSGLLTELEDAPLQPAQLAPFVQVARDTFGIDRLCFGSDWPILELRASWQQWMDLLQTIVQSWDSRDKIKLFTTNAQIHYRLARSLAHT</sequence>
<evidence type="ECO:0000259" key="2">
    <source>
        <dbReference type="Pfam" id="PF04909"/>
    </source>
</evidence>
<gene>
    <name evidence="3" type="ORF">DM01DRAFT_1334130</name>
</gene>
<name>A0A1X2GMX2_9FUNG</name>
<evidence type="ECO:0000256" key="1">
    <source>
        <dbReference type="ARBA" id="ARBA00038310"/>
    </source>
</evidence>
<keyword evidence="4" id="KW-1185">Reference proteome</keyword>
<comment type="similarity">
    <text evidence="1">Belongs to the metallo-dependent hydrolases superfamily.</text>
</comment>